<evidence type="ECO:0000313" key="1">
    <source>
        <dbReference type="EMBL" id="KZM23617.1"/>
    </source>
</evidence>
<proteinExistence type="predicted"/>
<organism evidence="1 2">
    <name type="scientific">Didymella rabiei</name>
    <name type="common">Chickpea ascochyta blight fungus</name>
    <name type="synonym">Mycosphaerella rabiei</name>
    <dbReference type="NCBI Taxonomy" id="5454"/>
    <lineage>
        <taxon>Eukaryota</taxon>
        <taxon>Fungi</taxon>
        <taxon>Dikarya</taxon>
        <taxon>Ascomycota</taxon>
        <taxon>Pezizomycotina</taxon>
        <taxon>Dothideomycetes</taxon>
        <taxon>Pleosporomycetidae</taxon>
        <taxon>Pleosporales</taxon>
        <taxon>Pleosporineae</taxon>
        <taxon>Didymellaceae</taxon>
        <taxon>Ascochyta</taxon>
    </lineage>
</organism>
<evidence type="ECO:0000313" key="2">
    <source>
        <dbReference type="Proteomes" id="UP000076837"/>
    </source>
</evidence>
<comment type="caution">
    <text evidence="1">The sequence shown here is derived from an EMBL/GenBank/DDBJ whole genome shotgun (WGS) entry which is preliminary data.</text>
</comment>
<dbReference type="AlphaFoldDB" id="A0A163EBL4"/>
<name>A0A163EBL4_DIDRA</name>
<dbReference type="EMBL" id="JYNV01000191">
    <property type="protein sequence ID" value="KZM23617.1"/>
    <property type="molecule type" value="Genomic_DNA"/>
</dbReference>
<gene>
    <name evidence="1" type="ORF">ST47_g5216</name>
</gene>
<protein>
    <submittedName>
        <fullName evidence="1">Uncharacterized protein</fullName>
    </submittedName>
</protein>
<reference evidence="1 2" key="1">
    <citation type="journal article" date="2016" name="Sci. Rep.">
        <title>Draft genome sequencing and secretome analysis of fungal phytopathogen Ascochyta rabiei provides insight into the necrotrophic effector repertoire.</title>
        <authorList>
            <person name="Verma S."/>
            <person name="Gazara R.K."/>
            <person name="Nizam S."/>
            <person name="Parween S."/>
            <person name="Chattopadhyay D."/>
            <person name="Verma P.K."/>
        </authorList>
    </citation>
    <scope>NUCLEOTIDE SEQUENCE [LARGE SCALE GENOMIC DNA]</scope>
    <source>
        <strain evidence="1 2">ArDII</strain>
    </source>
</reference>
<accession>A0A163EBL4</accession>
<sequence>MLFTTILLAGLASAAPALSSREATTGLDPWEITSVFAGRPSGRPGSGTNSSLRINIKQPNTINVRQAPTGQAVLPPFEASCTWSWVAAGKNFPVGVETLCIPGSYGNFTMTLSGTNQADFTVAIKETREVNVLQQRFVRIFDGDQAFKVGDGLWRQNCGGSGVCSWQVAAGSLPIEVHQELTESIGSCEDTGSC</sequence>
<dbReference type="Proteomes" id="UP000076837">
    <property type="component" value="Unassembled WGS sequence"/>
</dbReference>
<dbReference type="OrthoDB" id="5226619at2759"/>
<keyword evidence="2" id="KW-1185">Reference proteome</keyword>